<evidence type="ECO:0000256" key="6">
    <source>
        <dbReference type="ARBA" id="ARBA00022490"/>
    </source>
</evidence>
<dbReference type="Pfam" id="PF04857">
    <property type="entry name" value="CAF1"/>
    <property type="match status" value="1"/>
</dbReference>
<keyword evidence="7" id="KW-0540">Nuclease</keyword>
<dbReference type="PANTHER" id="PTHR10797">
    <property type="entry name" value="CCR4-NOT TRANSCRIPTION COMPLEX SUBUNIT"/>
    <property type="match status" value="1"/>
</dbReference>
<keyword evidence="13" id="KW-0804">Transcription</keyword>
<proteinExistence type="inferred from homology"/>
<feature type="region of interest" description="Disordered" evidence="15">
    <location>
        <begin position="102"/>
        <end position="175"/>
    </location>
</feature>
<keyword evidence="6" id="KW-0963">Cytoplasm</keyword>
<evidence type="ECO:0000256" key="15">
    <source>
        <dbReference type="SAM" id="MobiDB-lite"/>
    </source>
</evidence>
<evidence type="ECO:0000256" key="2">
    <source>
        <dbReference type="ARBA" id="ARBA00004123"/>
    </source>
</evidence>
<feature type="compositionally biased region" description="Low complexity" evidence="15">
    <location>
        <begin position="110"/>
        <end position="166"/>
    </location>
</feature>
<dbReference type="EC" id="3.1.13.4" evidence="5"/>
<keyword evidence="14" id="KW-0539">Nucleus</keyword>
<dbReference type="Gene3D" id="3.30.420.10">
    <property type="entry name" value="Ribonuclease H-like superfamily/Ribonuclease H"/>
    <property type="match status" value="1"/>
</dbReference>
<evidence type="ECO:0000256" key="14">
    <source>
        <dbReference type="ARBA" id="ARBA00023242"/>
    </source>
</evidence>
<dbReference type="SUPFAM" id="SSF53098">
    <property type="entry name" value="Ribonuclease H-like"/>
    <property type="match status" value="1"/>
</dbReference>
<keyword evidence="11" id="KW-0694">RNA-binding</keyword>
<dbReference type="GO" id="GO:0046872">
    <property type="term" value="F:metal ion binding"/>
    <property type="evidence" value="ECO:0007669"/>
    <property type="project" value="UniProtKB-KW"/>
</dbReference>
<evidence type="ECO:0000256" key="10">
    <source>
        <dbReference type="ARBA" id="ARBA00022839"/>
    </source>
</evidence>
<dbReference type="EMBL" id="MUJZ01043057">
    <property type="protein sequence ID" value="OTF75207.1"/>
    <property type="molecule type" value="Genomic_DNA"/>
</dbReference>
<evidence type="ECO:0000256" key="13">
    <source>
        <dbReference type="ARBA" id="ARBA00023163"/>
    </source>
</evidence>
<dbReference type="GO" id="GO:0030014">
    <property type="term" value="C:CCR4-NOT complex"/>
    <property type="evidence" value="ECO:0007669"/>
    <property type="project" value="InterPro"/>
</dbReference>
<keyword evidence="8" id="KW-0479">Metal-binding</keyword>
<evidence type="ECO:0000256" key="3">
    <source>
        <dbReference type="ARBA" id="ARBA00004496"/>
    </source>
</evidence>
<evidence type="ECO:0000256" key="12">
    <source>
        <dbReference type="ARBA" id="ARBA00023015"/>
    </source>
</evidence>
<keyword evidence="12" id="KW-0805">Transcription regulation</keyword>
<evidence type="ECO:0000256" key="7">
    <source>
        <dbReference type="ARBA" id="ARBA00022722"/>
    </source>
</evidence>
<dbReference type="GO" id="GO:0005737">
    <property type="term" value="C:cytoplasm"/>
    <property type="evidence" value="ECO:0007669"/>
    <property type="project" value="UniProtKB-SubCell"/>
</dbReference>
<dbReference type="OrthoDB" id="1164111at2759"/>
<keyword evidence="10" id="KW-0269">Exonuclease</keyword>
<evidence type="ECO:0000313" key="17">
    <source>
        <dbReference type="Proteomes" id="UP000194236"/>
    </source>
</evidence>
<comment type="caution">
    <text evidence="16">The sequence shown here is derived from an EMBL/GenBank/DDBJ whole genome shotgun (WGS) entry which is preliminary data.</text>
</comment>
<dbReference type="GO" id="GO:0005634">
    <property type="term" value="C:nucleus"/>
    <property type="evidence" value="ECO:0007669"/>
    <property type="project" value="UniProtKB-SubCell"/>
</dbReference>
<evidence type="ECO:0000313" key="16">
    <source>
        <dbReference type="EMBL" id="OTF75207.1"/>
    </source>
</evidence>
<name>A0A1Y3B4T9_EURMA</name>
<keyword evidence="17" id="KW-1185">Reference proteome</keyword>
<dbReference type="GO" id="GO:0003723">
    <property type="term" value="F:RNA binding"/>
    <property type="evidence" value="ECO:0007669"/>
    <property type="project" value="UniProtKB-KW"/>
</dbReference>
<dbReference type="InterPro" id="IPR036397">
    <property type="entry name" value="RNaseH_sf"/>
</dbReference>
<dbReference type="GO" id="GO:0004535">
    <property type="term" value="F:poly(A)-specific ribonuclease activity"/>
    <property type="evidence" value="ECO:0007669"/>
    <property type="project" value="UniProtKB-EC"/>
</dbReference>
<accession>A0A1Y3B4T9</accession>
<dbReference type="AlphaFoldDB" id="A0A1Y3B4T9"/>
<reference evidence="16 17" key="1">
    <citation type="submission" date="2017-03" db="EMBL/GenBank/DDBJ databases">
        <title>Genome Survey of Euroglyphus maynei.</title>
        <authorList>
            <person name="Arlian L.G."/>
            <person name="Morgan M.S."/>
            <person name="Rider S.D."/>
        </authorList>
    </citation>
    <scope>NUCLEOTIDE SEQUENCE [LARGE SCALE GENOMIC DNA]</scope>
    <source>
        <strain evidence="16">Arlian Lab</strain>
        <tissue evidence="16">Whole body</tissue>
    </source>
</reference>
<comment type="catalytic activity">
    <reaction evidence="1">
        <text>Exonucleolytic cleavage of poly(A) to 5'-AMP.</text>
        <dbReference type="EC" id="3.1.13.4"/>
    </reaction>
</comment>
<dbReference type="InterPro" id="IPR012337">
    <property type="entry name" value="RNaseH-like_sf"/>
</dbReference>
<evidence type="ECO:0000256" key="1">
    <source>
        <dbReference type="ARBA" id="ARBA00001663"/>
    </source>
</evidence>
<dbReference type="InterPro" id="IPR039637">
    <property type="entry name" value="CNOT7/CNOT8/Pop2"/>
</dbReference>
<evidence type="ECO:0000256" key="9">
    <source>
        <dbReference type="ARBA" id="ARBA00022801"/>
    </source>
</evidence>
<dbReference type="InterPro" id="IPR006941">
    <property type="entry name" value="RNase_CAF1"/>
</dbReference>
<evidence type="ECO:0000256" key="4">
    <source>
        <dbReference type="ARBA" id="ARBA00008372"/>
    </source>
</evidence>
<sequence>MLTDQQLPKKESEFFELLKIYFPRIYDLKYLMKSTKDLKGGLQEVAEALTLIRKGPQHQAGSDSLLTGETFFKLKEMYFENDIEEKRYSGFLYGLETAETGKSENDDDLAATSSTDTTAGNNRNRPNTTTNTSSLSVTNTTTNGAANIVSTSNGSNNSGTNDSIGNKTENDGSAV</sequence>
<dbReference type="Proteomes" id="UP000194236">
    <property type="component" value="Unassembled WGS sequence"/>
</dbReference>
<evidence type="ECO:0000256" key="5">
    <source>
        <dbReference type="ARBA" id="ARBA00012161"/>
    </source>
</evidence>
<comment type="similarity">
    <text evidence="4">Belongs to the CAF1 family.</text>
</comment>
<gene>
    <name evidence="16" type="ORF">BLA29_007673</name>
</gene>
<protein>
    <recommendedName>
        <fullName evidence="5">poly(A)-specific ribonuclease</fullName>
        <ecNumber evidence="5">3.1.13.4</ecNumber>
    </recommendedName>
</protein>
<comment type="subcellular location">
    <subcellularLocation>
        <location evidence="3">Cytoplasm</location>
    </subcellularLocation>
    <subcellularLocation>
        <location evidence="2">Nucleus</location>
    </subcellularLocation>
</comment>
<organism evidence="16 17">
    <name type="scientific">Euroglyphus maynei</name>
    <name type="common">Mayne's house dust mite</name>
    <dbReference type="NCBI Taxonomy" id="6958"/>
    <lineage>
        <taxon>Eukaryota</taxon>
        <taxon>Metazoa</taxon>
        <taxon>Ecdysozoa</taxon>
        <taxon>Arthropoda</taxon>
        <taxon>Chelicerata</taxon>
        <taxon>Arachnida</taxon>
        <taxon>Acari</taxon>
        <taxon>Acariformes</taxon>
        <taxon>Sarcoptiformes</taxon>
        <taxon>Astigmata</taxon>
        <taxon>Psoroptidia</taxon>
        <taxon>Analgoidea</taxon>
        <taxon>Pyroglyphidae</taxon>
        <taxon>Pyroglyphinae</taxon>
        <taxon>Euroglyphus</taxon>
    </lineage>
</organism>
<evidence type="ECO:0000256" key="8">
    <source>
        <dbReference type="ARBA" id="ARBA00022723"/>
    </source>
</evidence>
<evidence type="ECO:0000256" key="11">
    <source>
        <dbReference type="ARBA" id="ARBA00022884"/>
    </source>
</evidence>
<keyword evidence="9" id="KW-0378">Hydrolase</keyword>